<reference evidence="2" key="2">
    <citation type="journal article" date="2022" name="Microb. Genom.">
        <title>A chromosome-scale genome assembly of the tomato pathogen Cladosporium fulvum reveals a compartmentalized genome architecture and the presence of a dispensable chromosome.</title>
        <authorList>
            <person name="Zaccaron A.Z."/>
            <person name="Chen L.H."/>
            <person name="Samaras A."/>
            <person name="Stergiopoulos I."/>
        </authorList>
    </citation>
    <scope>NUCLEOTIDE SEQUENCE</scope>
    <source>
        <strain evidence="2">Race5_Kim</strain>
    </source>
</reference>
<dbReference type="GeneID" id="71989882"/>
<dbReference type="RefSeq" id="XP_047764198.1">
    <property type="nucleotide sequence ID" value="XM_047909152.1"/>
</dbReference>
<evidence type="ECO:0000313" key="3">
    <source>
        <dbReference type="Proteomes" id="UP000756132"/>
    </source>
</evidence>
<evidence type="ECO:0000313" key="2">
    <source>
        <dbReference type="EMBL" id="UJO19832.1"/>
    </source>
</evidence>
<dbReference type="Proteomes" id="UP000756132">
    <property type="component" value="Chromosome 7"/>
</dbReference>
<dbReference type="AlphaFoldDB" id="A0A9Q8PCE7"/>
<organism evidence="2 3">
    <name type="scientific">Passalora fulva</name>
    <name type="common">Tomato leaf mold</name>
    <name type="synonym">Cladosporium fulvum</name>
    <dbReference type="NCBI Taxonomy" id="5499"/>
    <lineage>
        <taxon>Eukaryota</taxon>
        <taxon>Fungi</taxon>
        <taxon>Dikarya</taxon>
        <taxon>Ascomycota</taxon>
        <taxon>Pezizomycotina</taxon>
        <taxon>Dothideomycetes</taxon>
        <taxon>Dothideomycetidae</taxon>
        <taxon>Mycosphaerellales</taxon>
        <taxon>Mycosphaerellaceae</taxon>
        <taxon>Fulvia</taxon>
    </lineage>
</organism>
<dbReference type="KEGG" id="ffu:CLAFUR5_10004"/>
<feature type="domain" description="F-box" evidence="1">
    <location>
        <begin position="225"/>
        <end position="265"/>
    </location>
</feature>
<dbReference type="InterPro" id="IPR001810">
    <property type="entry name" value="F-box_dom"/>
</dbReference>
<sequence length="401" mass="45452">MADLNGPQAATAAATVFNIPELLENVLLHVDPFQLYVLQAVNSTFRSVIVNTKPIRKRMHLEQSKPYHQSRDLRHFLRDKRITAITQPFTITWHPACHEDLDVELSCKWSQDQESRYRWNRFWRKEMACMQPGSWRGIRIGQPEVFPIDEWDCVKTVDICGFSAKVHGETLGEVMGEAVGVLRRKPGKCACSFSKWTDSALEHITPHPIMATTEESSAAARVCAIPELLINILEHVQDTLQLFVLQSVNSTFQDVIRGTKSLRQRMCLEHGADCNSIAHIVERLRVNKATYPFCFSFIASKRQKKHFVDFELACEWIQGLRHELPAGPTIEDFACANEGSWRELILGDSSFPSNIMISCDIMGWLEPGEISPGEPLGAVTDRVTSAVHAEWKDVRCEDGIH</sequence>
<evidence type="ECO:0000259" key="1">
    <source>
        <dbReference type="SMART" id="SM00256"/>
    </source>
</evidence>
<gene>
    <name evidence="2" type="ORF">CLAFUR5_10004</name>
</gene>
<dbReference type="SMART" id="SM00256">
    <property type="entry name" value="FBOX"/>
    <property type="match status" value="2"/>
</dbReference>
<name>A0A9Q8PCE7_PASFU</name>
<protein>
    <recommendedName>
        <fullName evidence="1">F-box domain-containing protein</fullName>
    </recommendedName>
</protein>
<reference evidence="2" key="1">
    <citation type="submission" date="2021-12" db="EMBL/GenBank/DDBJ databases">
        <authorList>
            <person name="Zaccaron A."/>
            <person name="Stergiopoulos I."/>
        </authorList>
    </citation>
    <scope>NUCLEOTIDE SEQUENCE</scope>
    <source>
        <strain evidence="2">Race5_Kim</strain>
    </source>
</reference>
<keyword evidence="3" id="KW-1185">Reference proteome</keyword>
<dbReference type="EMBL" id="CP090169">
    <property type="protein sequence ID" value="UJO19832.1"/>
    <property type="molecule type" value="Genomic_DNA"/>
</dbReference>
<proteinExistence type="predicted"/>
<accession>A0A9Q8PCE7</accession>
<feature type="domain" description="F-box" evidence="1">
    <location>
        <begin position="19"/>
        <end position="58"/>
    </location>
</feature>
<dbReference type="OrthoDB" id="3640679at2759"/>
<dbReference type="Pfam" id="PF00646">
    <property type="entry name" value="F-box"/>
    <property type="match status" value="1"/>
</dbReference>